<dbReference type="CDD" id="cd12797">
    <property type="entry name" value="M23_peptidase"/>
    <property type="match status" value="1"/>
</dbReference>
<dbReference type="Pfam" id="PF01551">
    <property type="entry name" value="Peptidase_M23"/>
    <property type="match status" value="2"/>
</dbReference>
<dbReference type="FunFam" id="2.70.70.10:FF:000056">
    <property type="entry name" value="Gll3471 protein"/>
    <property type="match status" value="1"/>
</dbReference>
<dbReference type="PANTHER" id="PTHR21666:SF293">
    <property type="entry name" value="SLL1488 PROTEIN"/>
    <property type="match status" value="1"/>
</dbReference>
<gene>
    <name evidence="2" type="ORF">PROH_17775</name>
</gene>
<dbReference type="InterPro" id="IPR016047">
    <property type="entry name" value="M23ase_b-sheet_dom"/>
</dbReference>
<evidence type="ECO:0000259" key="1">
    <source>
        <dbReference type="Pfam" id="PF01551"/>
    </source>
</evidence>
<dbReference type="EMBL" id="AJTX02000007">
    <property type="protein sequence ID" value="KKI98695.1"/>
    <property type="molecule type" value="Genomic_DNA"/>
</dbReference>
<dbReference type="RefSeq" id="WP_017712184.1">
    <property type="nucleotide sequence ID" value="NZ_KB235936.1"/>
</dbReference>
<keyword evidence="3" id="KW-1185">Reference proteome</keyword>
<dbReference type="PANTHER" id="PTHR21666">
    <property type="entry name" value="PEPTIDASE-RELATED"/>
    <property type="match status" value="1"/>
</dbReference>
<organism evidence="2 3">
    <name type="scientific">Prochlorothrix hollandica PCC 9006 = CALU 1027</name>
    <dbReference type="NCBI Taxonomy" id="317619"/>
    <lineage>
        <taxon>Bacteria</taxon>
        <taxon>Bacillati</taxon>
        <taxon>Cyanobacteriota</taxon>
        <taxon>Cyanophyceae</taxon>
        <taxon>Prochlorotrichales</taxon>
        <taxon>Prochlorotrichaceae</taxon>
        <taxon>Prochlorothrix</taxon>
    </lineage>
</organism>
<dbReference type="GO" id="GO:0004222">
    <property type="term" value="F:metalloendopeptidase activity"/>
    <property type="evidence" value="ECO:0007669"/>
    <property type="project" value="TreeGrafter"/>
</dbReference>
<protein>
    <submittedName>
        <fullName evidence="2">Metalloendopeptidase</fullName>
    </submittedName>
</protein>
<dbReference type="Gene3D" id="2.70.70.10">
    <property type="entry name" value="Glucose Permease (Domain IIA)"/>
    <property type="match status" value="1"/>
</dbReference>
<proteinExistence type="predicted"/>
<feature type="domain" description="M23ase beta-sheet core" evidence="1">
    <location>
        <begin position="86"/>
        <end position="145"/>
    </location>
</feature>
<comment type="caution">
    <text evidence="2">The sequence shown here is derived from an EMBL/GenBank/DDBJ whole genome shotgun (WGS) entry which is preliminary data.</text>
</comment>
<evidence type="ECO:0000313" key="3">
    <source>
        <dbReference type="Proteomes" id="UP000034681"/>
    </source>
</evidence>
<reference evidence="2" key="1">
    <citation type="submission" date="2012-04" db="EMBL/GenBank/DDBJ databases">
        <authorList>
            <person name="Borisov I.G."/>
            <person name="Ivanikova N.V."/>
            <person name="Pinevich A.V."/>
        </authorList>
    </citation>
    <scope>NUCLEOTIDE SEQUENCE</scope>
    <source>
        <strain evidence="2">CALU 1027</strain>
    </source>
</reference>
<dbReference type="InterPro" id="IPR050570">
    <property type="entry name" value="Cell_wall_metabolism_enzyme"/>
</dbReference>
<feature type="domain" description="M23ase beta-sheet core" evidence="1">
    <location>
        <begin position="155"/>
        <end position="196"/>
    </location>
</feature>
<name>A0A0M2PQ37_PROHO</name>
<dbReference type="AlphaFoldDB" id="A0A0M2PQ37"/>
<dbReference type="STRING" id="317619.GCA_000332315_01689"/>
<accession>A0A0M2PQ37</accession>
<dbReference type="InterPro" id="IPR011055">
    <property type="entry name" value="Dup_hybrid_motif"/>
</dbReference>
<sequence length="212" mass="22987">MPQFGLRQRTLVRVSSILFFVAGLSTALVLGDASQLPTAQAQAAYTSSASSTSIWGSASFPVENFQTYTSPFGYRSSPYGGSSEEFHSGLDMAAPQGSYIRNWWTGQVVEVSDDSNCGTSVVVQSGGWEHIYCHMMGHVEVAGGQRYLVDREGGIQIQEGQGLPTGARIGRVGMTGRTTGPHLHWGLRYNSEWIDPAVVLRAMYSAQQVSQR</sequence>
<dbReference type="OrthoDB" id="507840at2"/>
<dbReference type="Proteomes" id="UP000034681">
    <property type="component" value="Unassembled WGS sequence"/>
</dbReference>
<evidence type="ECO:0000313" key="2">
    <source>
        <dbReference type="EMBL" id="KKI98695.1"/>
    </source>
</evidence>
<dbReference type="SUPFAM" id="SSF51261">
    <property type="entry name" value="Duplicated hybrid motif"/>
    <property type="match status" value="1"/>
</dbReference>
<dbReference type="eggNOG" id="COG0739">
    <property type="taxonomic scope" value="Bacteria"/>
</dbReference>